<dbReference type="PANTHER" id="PTHR11040:SF44">
    <property type="entry name" value="PROTEIN ZNTC-RELATED"/>
    <property type="match status" value="1"/>
</dbReference>
<evidence type="ECO:0000313" key="6">
    <source>
        <dbReference type="EMBL" id="MCO6047722.1"/>
    </source>
</evidence>
<feature type="transmembrane region" description="Helical" evidence="5">
    <location>
        <begin position="228"/>
        <end position="251"/>
    </location>
</feature>
<feature type="transmembrane region" description="Helical" evidence="5">
    <location>
        <begin position="74"/>
        <end position="91"/>
    </location>
</feature>
<accession>A0A9X2FGI1</accession>
<evidence type="ECO:0000313" key="7">
    <source>
        <dbReference type="Proteomes" id="UP001155241"/>
    </source>
</evidence>
<dbReference type="GO" id="GO:0005385">
    <property type="term" value="F:zinc ion transmembrane transporter activity"/>
    <property type="evidence" value="ECO:0007669"/>
    <property type="project" value="TreeGrafter"/>
</dbReference>
<evidence type="ECO:0000256" key="5">
    <source>
        <dbReference type="SAM" id="Phobius"/>
    </source>
</evidence>
<feature type="transmembrane region" description="Helical" evidence="5">
    <location>
        <begin position="6"/>
        <end position="30"/>
    </location>
</feature>
<feature type="transmembrane region" description="Helical" evidence="5">
    <location>
        <begin position="263"/>
        <end position="280"/>
    </location>
</feature>
<keyword evidence="3 5" id="KW-1133">Transmembrane helix</keyword>
<dbReference type="Proteomes" id="UP001155241">
    <property type="component" value="Unassembled WGS sequence"/>
</dbReference>
<keyword evidence="2 5" id="KW-0812">Transmembrane</keyword>
<keyword evidence="4 5" id="KW-0472">Membrane</keyword>
<proteinExistence type="predicted"/>
<dbReference type="AlphaFoldDB" id="A0A9X2FGI1"/>
<evidence type="ECO:0000256" key="1">
    <source>
        <dbReference type="ARBA" id="ARBA00004141"/>
    </source>
</evidence>
<feature type="transmembrane region" description="Helical" evidence="5">
    <location>
        <begin position="201"/>
        <end position="222"/>
    </location>
</feature>
<dbReference type="InterPro" id="IPR003689">
    <property type="entry name" value="ZIP"/>
</dbReference>
<dbReference type="GO" id="GO:0016020">
    <property type="term" value="C:membrane"/>
    <property type="evidence" value="ECO:0007669"/>
    <property type="project" value="UniProtKB-SubCell"/>
</dbReference>
<reference evidence="6" key="1">
    <citation type="submission" date="2022-06" db="EMBL/GenBank/DDBJ databases">
        <title>Aeoliella straminimaris, a novel planctomycete from sediments.</title>
        <authorList>
            <person name="Vitorino I.R."/>
            <person name="Lage O.M."/>
        </authorList>
    </citation>
    <scope>NUCLEOTIDE SEQUENCE</scope>
    <source>
        <strain evidence="6">ICT_H6.2</strain>
    </source>
</reference>
<sequence>MSSTAFLVYYCVLILLSSVVGGMIPVWWNLTHRWMEVAVSFVAGIIFGVAVLHMLPHALVSALEQPGSEMNSTIMNLMTWFVIGFLAMFFIERFFCFHHHEAPADEEHVYDEQHVHGPGCSHEPHSDHAHDITWTGAAVGLTLHSLLAGVALAASVAHGHGGGLLPGLGTFLVIFLHKPFDAMTIAMLMARSGYSISARSYVNALFSLAIPAGAGLFLLGLSPEVGPTWFALPPALAFSAGVFLCIAGSDLLPELQFHHHDRWKLSTALLLGLTVAYLAGRMEGHSHGPRPNTANTPASAQM</sequence>
<dbReference type="PANTHER" id="PTHR11040">
    <property type="entry name" value="ZINC/IRON TRANSPORTER"/>
    <property type="match status" value="1"/>
</dbReference>
<feature type="transmembrane region" description="Helical" evidence="5">
    <location>
        <begin position="163"/>
        <end position="180"/>
    </location>
</feature>
<comment type="subcellular location">
    <subcellularLocation>
        <location evidence="1">Membrane</location>
        <topology evidence="1">Multi-pass membrane protein</topology>
    </subcellularLocation>
</comment>
<gene>
    <name evidence="6" type="ORF">NG895_27780</name>
</gene>
<organism evidence="6 7">
    <name type="scientific">Aeoliella straminimaris</name>
    <dbReference type="NCBI Taxonomy" id="2954799"/>
    <lineage>
        <taxon>Bacteria</taxon>
        <taxon>Pseudomonadati</taxon>
        <taxon>Planctomycetota</taxon>
        <taxon>Planctomycetia</taxon>
        <taxon>Pirellulales</taxon>
        <taxon>Lacipirellulaceae</taxon>
        <taxon>Aeoliella</taxon>
    </lineage>
</organism>
<dbReference type="Pfam" id="PF02535">
    <property type="entry name" value="Zip"/>
    <property type="match status" value="1"/>
</dbReference>
<dbReference type="EMBL" id="JAMXLR010000092">
    <property type="protein sequence ID" value="MCO6047722.1"/>
    <property type="molecule type" value="Genomic_DNA"/>
</dbReference>
<comment type="caution">
    <text evidence="6">The sequence shown here is derived from an EMBL/GenBank/DDBJ whole genome shotgun (WGS) entry which is preliminary data.</text>
</comment>
<evidence type="ECO:0000256" key="2">
    <source>
        <dbReference type="ARBA" id="ARBA00022692"/>
    </source>
</evidence>
<keyword evidence="7" id="KW-1185">Reference proteome</keyword>
<evidence type="ECO:0000256" key="4">
    <source>
        <dbReference type="ARBA" id="ARBA00023136"/>
    </source>
</evidence>
<dbReference type="RefSeq" id="WP_252855831.1">
    <property type="nucleotide sequence ID" value="NZ_JAMXLR010000092.1"/>
</dbReference>
<name>A0A9X2FGI1_9BACT</name>
<feature type="transmembrane region" description="Helical" evidence="5">
    <location>
        <begin position="132"/>
        <end position="157"/>
    </location>
</feature>
<evidence type="ECO:0000256" key="3">
    <source>
        <dbReference type="ARBA" id="ARBA00022989"/>
    </source>
</evidence>
<feature type="transmembrane region" description="Helical" evidence="5">
    <location>
        <begin position="37"/>
        <end position="54"/>
    </location>
</feature>
<protein>
    <submittedName>
        <fullName evidence="6">ZIP family metal transporter</fullName>
    </submittedName>
</protein>